<dbReference type="PROSITE" id="PS51462">
    <property type="entry name" value="NUDIX"/>
    <property type="match status" value="1"/>
</dbReference>
<proteinExistence type="predicted"/>
<dbReference type="Proteomes" id="UP000198982">
    <property type="component" value="Unassembled WGS sequence"/>
</dbReference>
<dbReference type="AlphaFoldDB" id="A0A1H4LLT6"/>
<organism evidence="4 5">
    <name type="scientific">Pseudomonas saponiphila</name>
    <dbReference type="NCBI Taxonomy" id="556534"/>
    <lineage>
        <taxon>Bacteria</taxon>
        <taxon>Pseudomonadati</taxon>
        <taxon>Pseudomonadota</taxon>
        <taxon>Gammaproteobacteria</taxon>
        <taxon>Pseudomonadales</taxon>
        <taxon>Pseudomonadaceae</taxon>
        <taxon>Pseudomonas</taxon>
    </lineage>
</organism>
<reference evidence="5" key="1">
    <citation type="submission" date="2016-10" db="EMBL/GenBank/DDBJ databases">
        <authorList>
            <person name="Varghese N."/>
            <person name="Submissions S."/>
        </authorList>
    </citation>
    <scope>NUCLEOTIDE SEQUENCE [LARGE SCALE GENOMIC DNA]</scope>
    <source>
        <strain evidence="5">DSM 9751</strain>
    </source>
</reference>
<dbReference type="GO" id="GO:0016787">
    <property type="term" value="F:hydrolase activity"/>
    <property type="evidence" value="ECO:0007669"/>
    <property type="project" value="UniProtKB-KW"/>
</dbReference>
<evidence type="ECO:0000256" key="1">
    <source>
        <dbReference type="ARBA" id="ARBA00001946"/>
    </source>
</evidence>
<dbReference type="Gene3D" id="6.10.250.1120">
    <property type="match status" value="1"/>
</dbReference>
<comment type="cofactor">
    <cofactor evidence="1">
        <name>Mg(2+)</name>
        <dbReference type="ChEBI" id="CHEBI:18420"/>
    </cofactor>
</comment>
<dbReference type="Pfam" id="PF12535">
    <property type="entry name" value="Nudix_N"/>
    <property type="match status" value="1"/>
</dbReference>
<dbReference type="InterPro" id="IPR000086">
    <property type="entry name" value="NUDIX_hydrolase_dom"/>
</dbReference>
<evidence type="ECO:0000256" key="2">
    <source>
        <dbReference type="ARBA" id="ARBA00022801"/>
    </source>
</evidence>
<feature type="domain" description="Nudix hydrolase" evidence="3">
    <location>
        <begin position="67"/>
        <end position="198"/>
    </location>
</feature>
<gene>
    <name evidence="4" type="ORF">SAMN05216178_1972</name>
</gene>
<evidence type="ECO:0000313" key="5">
    <source>
        <dbReference type="Proteomes" id="UP000198982"/>
    </source>
</evidence>
<keyword evidence="5" id="KW-1185">Reference proteome</keyword>
<dbReference type="InterPro" id="IPR015797">
    <property type="entry name" value="NUDIX_hydrolase-like_dom_sf"/>
</dbReference>
<keyword evidence="2" id="KW-0378">Hydrolase</keyword>
<dbReference type="RefSeq" id="WP_092312690.1">
    <property type="nucleotide sequence ID" value="NZ_FNTJ01000001.1"/>
</dbReference>
<name>A0A1H4LLT6_9PSED</name>
<dbReference type="SUPFAM" id="SSF55811">
    <property type="entry name" value="Nudix"/>
    <property type="match status" value="1"/>
</dbReference>
<evidence type="ECO:0000259" key="3">
    <source>
        <dbReference type="PROSITE" id="PS51462"/>
    </source>
</evidence>
<sequence length="207" mass="23146">MESHWLTHAKRLQAIASTGLHFCKDVHDRERYQEIADIAHDMLAQLGNVPLERITDLVSDFAQRYSTPMVEVRGALIEDGKILLVREQHDGLWALPGGYADVGLSASENVIKEIHEEAGLEVAVRALYGVRHKAKGPYKADHRDFYKLYFLCERQGGPAPVAGSEATDAGFFALEQLPPLSLGRTVERDIQEAFDFQQGKTTQVLFD</sequence>
<dbReference type="EMBL" id="FNTJ01000001">
    <property type="protein sequence ID" value="SEB71528.1"/>
    <property type="molecule type" value="Genomic_DNA"/>
</dbReference>
<dbReference type="CDD" id="cd04672">
    <property type="entry name" value="NUDIX_CDP-Chase_like"/>
    <property type="match status" value="1"/>
</dbReference>
<dbReference type="PANTHER" id="PTHR43046">
    <property type="entry name" value="GDP-MANNOSE MANNOSYL HYDROLASE"/>
    <property type="match status" value="1"/>
</dbReference>
<dbReference type="PANTHER" id="PTHR43046:SF16">
    <property type="entry name" value="ADP-RIBOSE PYROPHOSPHATASE YJHB-RELATED"/>
    <property type="match status" value="1"/>
</dbReference>
<evidence type="ECO:0000313" key="4">
    <source>
        <dbReference type="EMBL" id="SEB71528.1"/>
    </source>
</evidence>
<dbReference type="Pfam" id="PF00293">
    <property type="entry name" value="NUDIX"/>
    <property type="match status" value="1"/>
</dbReference>
<dbReference type="InterPro" id="IPR059176">
    <property type="entry name" value="UDP-X_N"/>
</dbReference>
<dbReference type="Gene3D" id="3.90.79.10">
    <property type="entry name" value="Nucleoside Triphosphate Pyrophosphohydrolase"/>
    <property type="match status" value="1"/>
</dbReference>
<accession>A0A1H4LLT6</accession>
<protein>
    <submittedName>
        <fullName evidence="4">ADP-ribose pyrophosphatase YjhB, NUDIX family</fullName>
    </submittedName>
</protein>